<dbReference type="RefSeq" id="WP_054255897.1">
    <property type="nucleotide sequence ID" value="NZ_CYIG01000011.1"/>
</dbReference>
<organism evidence="2 3">
    <name type="scientific">Paenacidovorax caeni</name>
    <dbReference type="NCBI Taxonomy" id="343013"/>
    <lineage>
        <taxon>Bacteria</taxon>
        <taxon>Pseudomonadati</taxon>
        <taxon>Pseudomonadota</taxon>
        <taxon>Betaproteobacteria</taxon>
        <taxon>Burkholderiales</taxon>
        <taxon>Comamonadaceae</taxon>
        <taxon>Paenacidovorax</taxon>
    </lineage>
</organism>
<feature type="domain" description="DUF2760" evidence="1">
    <location>
        <begin position="86"/>
        <end position="208"/>
    </location>
</feature>
<name>A0A1I7H9J0_9BURK</name>
<evidence type="ECO:0000313" key="3">
    <source>
        <dbReference type="Proteomes" id="UP000183656"/>
    </source>
</evidence>
<gene>
    <name evidence="2" type="ORF">SAMN04489707_100966</name>
</gene>
<sequence>MTSSTPPSFLSRVAIAIGSFFAILGNGRLAADVNRLRAGEPLAADTPPKEVRVEVPVEKIVEVRVEVPVEKVVEKIVERRIEDTTPTAALQLLGLLQRQARFVDFVQEDVAQYSDAEIGAAARVVHEGCRKVLAEHFTIAPVRTEPEGSRITLQPGFDAARVRVTGNVVGQPPFTGTLGHRGWQASDVRLPQLTDAQAARTLAQAEVEL</sequence>
<dbReference type="Proteomes" id="UP000183656">
    <property type="component" value="Unassembled WGS sequence"/>
</dbReference>
<dbReference type="Pfam" id="PF10816">
    <property type="entry name" value="DUF2760"/>
    <property type="match status" value="1"/>
</dbReference>
<protein>
    <recommendedName>
        <fullName evidence="1">DUF2760 domain-containing protein</fullName>
    </recommendedName>
</protein>
<dbReference type="EMBL" id="FPBX01000009">
    <property type="protein sequence ID" value="SFU57279.1"/>
    <property type="molecule type" value="Genomic_DNA"/>
</dbReference>
<dbReference type="AlphaFoldDB" id="A0A1I7H9J0"/>
<accession>A0A1I7H9J0</accession>
<keyword evidence="3" id="KW-1185">Reference proteome</keyword>
<evidence type="ECO:0000259" key="1">
    <source>
        <dbReference type="Pfam" id="PF10816"/>
    </source>
</evidence>
<evidence type="ECO:0000313" key="2">
    <source>
        <dbReference type="EMBL" id="SFU57279.1"/>
    </source>
</evidence>
<reference evidence="2 3" key="1">
    <citation type="submission" date="2016-10" db="EMBL/GenBank/DDBJ databases">
        <authorList>
            <person name="de Groot N.N."/>
        </authorList>
    </citation>
    <scope>NUCLEOTIDE SEQUENCE [LARGE SCALE GENOMIC DNA]</scope>
    <source>
        <strain evidence="2 3">R-24608</strain>
    </source>
</reference>
<proteinExistence type="predicted"/>
<dbReference type="OrthoDB" id="21395at2"/>
<dbReference type="InterPro" id="IPR021212">
    <property type="entry name" value="DUF2760"/>
</dbReference>
<dbReference type="STRING" id="343013.SAMN04489707_100966"/>